<organism evidence="1 2">
    <name type="scientific">Eumeta variegata</name>
    <name type="common">Bagworm moth</name>
    <name type="synonym">Eumeta japonica</name>
    <dbReference type="NCBI Taxonomy" id="151549"/>
    <lineage>
        <taxon>Eukaryota</taxon>
        <taxon>Metazoa</taxon>
        <taxon>Ecdysozoa</taxon>
        <taxon>Arthropoda</taxon>
        <taxon>Hexapoda</taxon>
        <taxon>Insecta</taxon>
        <taxon>Pterygota</taxon>
        <taxon>Neoptera</taxon>
        <taxon>Endopterygota</taxon>
        <taxon>Lepidoptera</taxon>
        <taxon>Glossata</taxon>
        <taxon>Ditrysia</taxon>
        <taxon>Tineoidea</taxon>
        <taxon>Psychidae</taxon>
        <taxon>Oiketicinae</taxon>
        <taxon>Eumeta</taxon>
    </lineage>
</organism>
<reference evidence="1 2" key="1">
    <citation type="journal article" date="2019" name="Commun. Biol.">
        <title>The bagworm genome reveals a unique fibroin gene that provides high tensile strength.</title>
        <authorList>
            <person name="Kono N."/>
            <person name="Nakamura H."/>
            <person name="Ohtoshi R."/>
            <person name="Tomita M."/>
            <person name="Numata K."/>
            <person name="Arakawa K."/>
        </authorList>
    </citation>
    <scope>NUCLEOTIDE SEQUENCE [LARGE SCALE GENOMIC DNA]</scope>
</reference>
<name>A0A4C1ZQM4_EUMVA</name>
<keyword evidence="2" id="KW-1185">Reference proteome</keyword>
<comment type="caution">
    <text evidence="1">The sequence shown here is derived from an EMBL/GenBank/DDBJ whole genome shotgun (WGS) entry which is preliminary data.</text>
</comment>
<accession>A0A4C1ZQM4</accession>
<gene>
    <name evidence="1" type="ORF">EVAR_65050_1</name>
</gene>
<evidence type="ECO:0000313" key="1">
    <source>
        <dbReference type="EMBL" id="GBP89404.1"/>
    </source>
</evidence>
<dbReference type="EMBL" id="BGZK01002000">
    <property type="protein sequence ID" value="GBP89404.1"/>
    <property type="molecule type" value="Genomic_DNA"/>
</dbReference>
<sequence length="99" mass="11062">MLKSIAFAYPPGKQAVTDPGVTGQIRSLSSKNMESGLYKSFHSKGHCSDNLILSDKHFKKKINSEFNEVVVEERRSQRTAEASSGQSLTFDPEYTVFVF</sequence>
<evidence type="ECO:0000313" key="2">
    <source>
        <dbReference type="Proteomes" id="UP000299102"/>
    </source>
</evidence>
<dbReference type="AlphaFoldDB" id="A0A4C1ZQM4"/>
<proteinExistence type="predicted"/>
<protein>
    <submittedName>
        <fullName evidence="1">Uncharacterized protein</fullName>
    </submittedName>
</protein>
<dbReference type="Proteomes" id="UP000299102">
    <property type="component" value="Unassembled WGS sequence"/>
</dbReference>